<protein>
    <submittedName>
        <fullName evidence="2">Uncharacterized protein</fullName>
    </submittedName>
</protein>
<comment type="caution">
    <text evidence="2">The sequence shown here is derived from an EMBL/GenBank/DDBJ whole genome shotgun (WGS) entry which is preliminary data.</text>
</comment>
<name>A0A926ICM1_9FIRM</name>
<keyword evidence="1" id="KW-0812">Transmembrane</keyword>
<dbReference type="EMBL" id="JACRTC010000011">
    <property type="protein sequence ID" value="MBC8571367.1"/>
    <property type="molecule type" value="Genomic_DNA"/>
</dbReference>
<organism evidence="2 3">
    <name type="scientific">Zongyangia hominis</name>
    <dbReference type="NCBI Taxonomy" id="2763677"/>
    <lineage>
        <taxon>Bacteria</taxon>
        <taxon>Bacillati</taxon>
        <taxon>Bacillota</taxon>
        <taxon>Clostridia</taxon>
        <taxon>Eubacteriales</taxon>
        <taxon>Oscillospiraceae</taxon>
        <taxon>Zongyangia</taxon>
    </lineage>
</organism>
<dbReference type="RefSeq" id="WP_262398420.1">
    <property type="nucleotide sequence ID" value="NZ_JACRTC010000011.1"/>
</dbReference>
<proteinExistence type="predicted"/>
<evidence type="ECO:0000313" key="2">
    <source>
        <dbReference type="EMBL" id="MBC8571367.1"/>
    </source>
</evidence>
<keyword evidence="1" id="KW-1133">Transmembrane helix</keyword>
<evidence type="ECO:0000313" key="3">
    <source>
        <dbReference type="Proteomes" id="UP000660861"/>
    </source>
</evidence>
<reference evidence="2" key="1">
    <citation type="submission" date="2020-08" db="EMBL/GenBank/DDBJ databases">
        <title>Genome public.</title>
        <authorList>
            <person name="Liu C."/>
            <person name="Sun Q."/>
        </authorList>
    </citation>
    <scope>NUCLEOTIDE SEQUENCE</scope>
    <source>
        <strain evidence="2">NSJ-54</strain>
    </source>
</reference>
<keyword evidence="1" id="KW-0472">Membrane</keyword>
<dbReference type="Proteomes" id="UP000660861">
    <property type="component" value="Unassembled WGS sequence"/>
</dbReference>
<accession>A0A926ICM1</accession>
<dbReference type="AlphaFoldDB" id="A0A926ICM1"/>
<feature type="transmembrane region" description="Helical" evidence="1">
    <location>
        <begin position="12"/>
        <end position="35"/>
    </location>
</feature>
<sequence length="137" mass="14849">MQRRTSSKSSLFLLEMIFVILFFSLAAAVCVSLFAQAHAVSVKSSDLNAAVLRAQSAAECVKAEGAGFAELLDHAQSDGEDTLLYYDGEWRSTSQEGAVYCLRVTPVQTGDLFTAQIAVSRVGEEEPIYSLEAAKYL</sequence>
<gene>
    <name evidence="2" type="ORF">H8709_11120</name>
</gene>
<keyword evidence="3" id="KW-1185">Reference proteome</keyword>
<evidence type="ECO:0000256" key="1">
    <source>
        <dbReference type="SAM" id="Phobius"/>
    </source>
</evidence>